<dbReference type="InterPro" id="IPR013210">
    <property type="entry name" value="LRR_N_plant-typ"/>
</dbReference>
<evidence type="ECO:0000256" key="6">
    <source>
        <dbReference type="ARBA" id="ARBA00022729"/>
    </source>
</evidence>
<evidence type="ECO:0000256" key="12">
    <source>
        <dbReference type="SAM" id="SignalP"/>
    </source>
</evidence>
<dbReference type="Pfam" id="PF13855">
    <property type="entry name" value="LRR_8"/>
    <property type="match status" value="1"/>
</dbReference>
<dbReference type="InterPro" id="IPR032675">
    <property type="entry name" value="LRR_dom_sf"/>
</dbReference>
<name>A0A8T0WS60_PANVG</name>
<dbReference type="Gene3D" id="3.80.10.10">
    <property type="entry name" value="Ribonuclease Inhibitor"/>
    <property type="match status" value="5"/>
</dbReference>
<reference evidence="14" key="1">
    <citation type="submission" date="2020-05" db="EMBL/GenBank/DDBJ databases">
        <title>WGS assembly of Panicum virgatum.</title>
        <authorList>
            <person name="Lovell J.T."/>
            <person name="Jenkins J."/>
            <person name="Shu S."/>
            <person name="Juenger T.E."/>
            <person name="Schmutz J."/>
        </authorList>
    </citation>
    <scope>NUCLEOTIDE SEQUENCE</scope>
    <source>
        <strain evidence="14">AP13</strain>
    </source>
</reference>
<dbReference type="EMBL" id="CM029038">
    <property type="protein sequence ID" value="KAG2648596.1"/>
    <property type="molecule type" value="Genomic_DNA"/>
</dbReference>
<keyword evidence="4" id="KW-0433">Leucine-rich repeat</keyword>
<evidence type="ECO:0000256" key="5">
    <source>
        <dbReference type="ARBA" id="ARBA00022692"/>
    </source>
</evidence>
<keyword evidence="11" id="KW-0325">Glycoprotein</keyword>
<evidence type="ECO:0000259" key="13">
    <source>
        <dbReference type="Pfam" id="PF08263"/>
    </source>
</evidence>
<evidence type="ECO:0000256" key="2">
    <source>
        <dbReference type="ARBA" id="ARBA00009592"/>
    </source>
</evidence>
<proteinExistence type="inferred from homology"/>
<keyword evidence="3" id="KW-1003">Cell membrane</keyword>
<dbReference type="AlphaFoldDB" id="A0A8T0WS60"/>
<dbReference type="FunFam" id="3.80.10.10:FF:000213">
    <property type="entry name" value="Tyrosine-sulfated glycopeptide receptor 1"/>
    <property type="match status" value="1"/>
</dbReference>
<comment type="caution">
    <text evidence="14">The sequence shown here is derived from an EMBL/GenBank/DDBJ whole genome shotgun (WGS) entry which is preliminary data.</text>
</comment>
<evidence type="ECO:0000256" key="1">
    <source>
        <dbReference type="ARBA" id="ARBA00004251"/>
    </source>
</evidence>
<evidence type="ECO:0000256" key="10">
    <source>
        <dbReference type="ARBA" id="ARBA00023170"/>
    </source>
</evidence>
<feature type="domain" description="Leucine-rich repeat-containing N-terminal plant-type" evidence="13">
    <location>
        <begin position="26"/>
        <end position="62"/>
    </location>
</feature>
<dbReference type="Proteomes" id="UP000823388">
    <property type="component" value="Chromosome 1N"/>
</dbReference>
<dbReference type="GO" id="GO:0051606">
    <property type="term" value="P:detection of stimulus"/>
    <property type="evidence" value="ECO:0007669"/>
    <property type="project" value="UniProtKB-ARBA"/>
</dbReference>
<dbReference type="GO" id="GO:0005886">
    <property type="term" value="C:plasma membrane"/>
    <property type="evidence" value="ECO:0007669"/>
    <property type="project" value="UniProtKB-SubCell"/>
</dbReference>
<dbReference type="FunFam" id="3.80.10.10:FF:000470">
    <property type="entry name" value="LRR receptor-like serine/threonine-protein kinase RPK2"/>
    <property type="match status" value="1"/>
</dbReference>
<evidence type="ECO:0000256" key="8">
    <source>
        <dbReference type="ARBA" id="ARBA00022989"/>
    </source>
</evidence>
<evidence type="ECO:0000256" key="11">
    <source>
        <dbReference type="ARBA" id="ARBA00023180"/>
    </source>
</evidence>
<evidence type="ECO:0000313" key="15">
    <source>
        <dbReference type="Proteomes" id="UP000823388"/>
    </source>
</evidence>
<keyword evidence="6 12" id="KW-0732">Signal</keyword>
<dbReference type="SMART" id="SM00369">
    <property type="entry name" value="LRR_TYP"/>
    <property type="match status" value="4"/>
</dbReference>
<comment type="similarity">
    <text evidence="2">Belongs to the RLP family.</text>
</comment>
<keyword evidence="15" id="KW-1185">Reference proteome</keyword>
<accession>A0A8T0WS60</accession>
<keyword evidence="5" id="KW-0812">Transmembrane</keyword>
<organism evidence="14 15">
    <name type="scientific">Panicum virgatum</name>
    <name type="common">Blackwell switchgrass</name>
    <dbReference type="NCBI Taxonomy" id="38727"/>
    <lineage>
        <taxon>Eukaryota</taxon>
        <taxon>Viridiplantae</taxon>
        <taxon>Streptophyta</taxon>
        <taxon>Embryophyta</taxon>
        <taxon>Tracheophyta</taxon>
        <taxon>Spermatophyta</taxon>
        <taxon>Magnoliopsida</taxon>
        <taxon>Liliopsida</taxon>
        <taxon>Poales</taxon>
        <taxon>Poaceae</taxon>
        <taxon>PACMAD clade</taxon>
        <taxon>Panicoideae</taxon>
        <taxon>Panicodae</taxon>
        <taxon>Paniceae</taxon>
        <taxon>Panicinae</taxon>
        <taxon>Panicum</taxon>
        <taxon>Panicum sect. Hiantes</taxon>
    </lineage>
</organism>
<evidence type="ECO:0000256" key="9">
    <source>
        <dbReference type="ARBA" id="ARBA00023136"/>
    </source>
</evidence>
<comment type="subcellular location">
    <subcellularLocation>
        <location evidence="1">Cell membrane</location>
        <topology evidence="1">Single-pass type I membrane protein</topology>
    </subcellularLocation>
</comment>
<dbReference type="SUPFAM" id="SSF52047">
    <property type="entry name" value="RNI-like"/>
    <property type="match status" value="1"/>
</dbReference>
<dbReference type="FunFam" id="3.80.10.10:FF:000403">
    <property type="entry name" value="Receptor-like protein 2"/>
    <property type="match status" value="1"/>
</dbReference>
<evidence type="ECO:0000256" key="4">
    <source>
        <dbReference type="ARBA" id="ARBA00022614"/>
    </source>
</evidence>
<keyword evidence="9" id="KW-0472">Membrane</keyword>
<keyword evidence="7" id="KW-0677">Repeat</keyword>
<evidence type="ECO:0000313" key="14">
    <source>
        <dbReference type="EMBL" id="KAG2648596.1"/>
    </source>
</evidence>
<sequence>MAFIGLALGPLVLLSMASPASSCNKQEKASLRFLAGISQDNGLTTLWQNDTDCCEWEGITCSRDGVVVEVSLASRGLEGCISRSLGDLRNLQSLNLSHNSFAGRFPSELLASSSIVVLDVSFNHLSGALQPQESYSSVPHYSRLQVLNISSNLFTGELPSAAWEKTSNLVVLNASNNNFQGLMPSSFCINSSSFAVLDLTHNKFSGSIPVGLGKCSALRVLMAGHNSLSGPLTDELFNASSLEYLSFPSSGLHGVLDGARIMNLRNLSHLDLGGNMLIGEIPDSISQLKRLKELRLYHNHMSGELPSALSNCTDLETIDLKFNMFSGELSMFNFSNLINLKKLDLMGNNFTGTIPESIYSCRNLTALRLSGNNLHGQLSVRIGELKFLAFISLSFNKFTNITNSLQILKNSSTLTTLIIGNNFKGEAMPEDETIDGFQNLQVLFISGCSLSGKIPLWISKLKKLKVLQLQENQLNGPLPAWIKSLESLCHCPIWTYQTTDSQGGSQQP</sequence>
<evidence type="ECO:0000256" key="3">
    <source>
        <dbReference type="ARBA" id="ARBA00022475"/>
    </source>
</evidence>
<dbReference type="FunFam" id="3.80.10.10:FF:000530">
    <property type="entry name" value="Receptor-like protein 2"/>
    <property type="match status" value="1"/>
</dbReference>
<keyword evidence="8" id="KW-1133">Transmembrane helix</keyword>
<feature type="chain" id="PRO_5035915365" description="Leucine-rich repeat-containing N-terminal plant-type domain-containing protein" evidence="12">
    <location>
        <begin position="23"/>
        <end position="508"/>
    </location>
</feature>
<gene>
    <name evidence="14" type="ORF">PVAP13_1NG021104</name>
</gene>
<protein>
    <recommendedName>
        <fullName evidence="13">Leucine-rich repeat-containing N-terminal plant-type domain-containing protein</fullName>
    </recommendedName>
</protein>
<dbReference type="InterPro" id="IPR003591">
    <property type="entry name" value="Leu-rich_rpt_typical-subtyp"/>
</dbReference>
<dbReference type="InterPro" id="IPR053211">
    <property type="entry name" value="DNA_repair-toleration"/>
</dbReference>
<feature type="signal peptide" evidence="12">
    <location>
        <begin position="1"/>
        <end position="22"/>
    </location>
</feature>
<keyword evidence="10" id="KW-0675">Receptor</keyword>
<dbReference type="InterPro" id="IPR001611">
    <property type="entry name" value="Leu-rich_rpt"/>
</dbReference>
<evidence type="ECO:0000256" key="7">
    <source>
        <dbReference type="ARBA" id="ARBA00022737"/>
    </source>
</evidence>
<dbReference type="PANTHER" id="PTHR48060:SF19">
    <property type="entry name" value="LEUCINE-RICH REPEAT-CONTAINING N-TERMINAL PLANT-TYPE DOMAIN-CONTAINING PROTEIN"/>
    <property type="match status" value="1"/>
</dbReference>
<dbReference type="Pfam" id="PF08263">
    <property type="entry name" value="LRRNT_2"/>
    <property type="match status" value="1"/>
</dbReference>
<dbReference type="Pfam" id="PF00560">
    <property type="entry name" value="LRR_1"/>
    <property type="match status" value="8"/>
</dbReference>
<dbReference type="PANTHER" id="PTHR48060">
    <property type="entry name" value="DNA DAMAGE-REPAIR/TOLERATION PROTEIN DRT100"/>
    <property type="match status" value="1"/>
</dbReference>